<evidence type="ECO:0000256" key="1">
    <source>
        <dbReference type="SAM" id="Phobius"/>
    </source>
</evidence>
<comment type="caution">
    <text evidence="2">The sequence shown here is derived from an EMBL/GenBank/DDBJ whole genome shotgun (WGS) entry which is preliminary data.</text>
</comment>
<keyword evidence="1" id="KW-1133">Transmembrane helix</keyword>
<evidence type="ECO:0000313" key="2">
    <source>
        <dbReference type="EMBL" id="MDX6849460.1"/>
    </source>
</evidence>
<name>A0ABU4RX35_9GAMM</name>
<dbReference type="EMBL" id="JAXAFO010000012">
    <property type="protein sequence ID" value="MDX6849460.1"/>
    <property type="molecule type" value="Genomic_DNA"/>
</dbReference>
<accession>A0ABU4RX35</accession>
<proteinExistence type="predicted"/>
<gene>
    <name evidence="2" type="ORF">SCD92_08820</name>
</gene>
<keyword evidence="1" id="KW-0472">Membrane</keyword>
<feature type="transmembrane region" description="Helical" evidence="1">
    <location>
        <begin position="79"/>
        <end position="102"/>
    </location>
</feature>
<keyword evidence="1" id="KW-0812">Transmembrane</keyword>
<evidence type="ECO:0000313" key="3">
    <source>
        <dbReference type="Proteomes" id="UP001273505"/>
    </source>
</evidence>
<protein>
    <recommendedName>
        <fullName evidence="4">Anti-sigma factor</fullName>
    </recommendedName>
</protein>
<organism evidence="2 3">
    <name type="scientific">Gilvimarinus gilvus</name>
    <dbReference type="NCBI Taxonomy" id="3058038"/>
    <lineage>
        <taxon>Bacteria</taxon>
        <taxon>Pseudomonadati</taxon>
        <taxon>Pseudomonadota</taxon>
        <taxon>Gammaproteobacteria</taxon>
        <taxon>Cellvibrionales</taxon>
        <taxon>Cellvibrionaceae</taxon>
        <taxon>Gilvimarinus</taxon>
    </lineage>
</organism>
<evidence type="ECO:0008006" key="4">
    <source>
        <dbReference type="Google" id="ProtNLM"/>
    </source>
</evidence>
<sequence>MNKQHQQLIEAWLDNSLSGSERNRFDELLESDPDFQSMVTAASKLLVDAQSFETVPVPEWDRAGAFARTQQSYVQLPRWLTYGAIAVSLIAVSLSVVSITYVKSLNLNTVTAEVVEQGSIQAEDLAHTDAYMTLLSRLQQQQQQANAQLVDYVLTSSRQSREHDMKLLLEHLQKQRQADIEYLDSKIISAQYRNY</sequence>
<keyword evidence="3" id="KW-1185">Reference proteome</keyword>
<dbReference type="Proteomes" id="UP001273505">
    <property type="component" value="Unassembled WGS sequence"/>
</dbReference>
<dbReference type="RefSeq" id="WP_302722843.1">
    <property type="nucleotide sequence ID" value="NZ_JAULRU010000570.1"/>
</dbReference>
<reference evidence="2 3" key="1">
    <citation type="submission" date="2023-11" db="EMBL/GenBank/DDBJ databases">
        <title>Gilvimarinus fulvus sp. nov., isolated from the surface of Kelp.</title>
        <authorList>
            <person name="Sun Y.Y."/>
            <person name="Gong Y."/>
            <person name="Du Z.J."/>
        </authorList>
    </citation>
    <scope>NUCLEOTIDE SEQUENCE [LARGE SCALE GENOMIC DNA]</scope>
    <source>
        <strain evidence="2 3">SDUM040013</strain>
    </source>
</reference>